<evidence type="ECO:0000259" key="9">
    <source>
        <dbReference type="Pfam" id="PF08743"/>
    </source>
</evidence>
<dbReference type="GO" id="GO:0030915">
    <property type="term" value="C:Smc5-Smc6 complex"/>
    <property type="evidence" value="ECO:0007669"/>
    <property type="project" value="UniProtKB-UniRule"/>
</dbReference>
<dbReference type="PANTHER" id="PTHR16140">
    <property type="entry name" value="NON-STRUCTURAL MAINTENANCE OF CHROMOSOMES ELEMENT 4"/>
    <property type="match status" value="1"/>
</dbReference>
<gene>
    <name evidence="11" type="ORF">PoMZ_12568</name>
</gene>
<evidence type="ECO:0000259" key="10">
    <source>
        <dbReference type="Pfam" id="PF15412"/>
    </source>
</evidence>
<name>A0A4P7NUK2_PYROR</name>
<dbReference type="OMA" id="FMGINRT"/>
<dbReference type="VEuPathDB" id="FungiDB:M_BR32_EuGene_00053791"/>
<sequence length="385" mass="43306">MADLEHFDPDQSIDERRQIQRGMRELEKQTTEEQDELLAADGRVFVDKLKKSDDWIRMTKQTSEAQIDSRFLVRISELAYRRSVKVTAGSAVNGIDVDEFVSKCITYMKHGGGIVNDDHVELSHTQHQRRGMGRGRAAPTTIAEDDDEVGDSGDMLDWAHFGKYAAIPHIRRPAVPNHLLGPLSVERKVRKIGKRTAPLRVANLQEVRPEVLDPDAMRGAEKSDLSAMCGRILRQLEEGQASAQEAVEQAVNRELPPELREDPDALRPFYSRFGVRDTGGIDLLRFAVNPHSFSQTVENLFYISFLIRDGKIALEFDDDGLPSIATIDQDDAEAVEKGKATRHQAVISLDEASWKDVVKAFSITKSMIPHRDEPVQRPGARGWYN</sequence>
<feature type="region of interest" description="Disordered" evidence="8">
    <location>
        <begin position="1"/>
        <end position="32"/>
    </location>
</feature>
<feature type="domain" description="Non-structural maintenance of chromosome element 4 C-terminal" evidence="9">
    <location>
        <begin position="281"/>
        <end position="368"/>
    </location>
</feature>
<keyword evidence="5 7" id="KW-0234">DNA repair</keyword>
<evidence type="ECO:0000256" key="6">
    <source>
        <dbReference type="ARBA" id="ARBA00023242"/>
    </source>
</evidence>
<accession>A0A4P7NUK2</accession>
<dbReference type="InterPro" id="IPR029225">
    <property type="entry name" value="Nse4_Nse3-bd"/>
</dbReference>
<dbReference type="Pfam" id="PF08743">
    <property type="entry name" value="Nse4_C"/>
    <property type="match status" value="1"/>
</dbReference>
<evidence type="ECO:0000256" key="1">
    <source>
        <dbReference type="ARBA" id="ARBA00004123"/>
    </source>
</evidence>
<dbReference type="PANTHER" id="PTHR16140:SF0">
    <property type="entry name" value="NON-STRUCTURAL MAINTENANCE OF CHROMOSOMES ELEMENT 4"/>
    <property type="match status" value="1"/>
</dbReference>
<evidence type="ECO:0000256" key="3">
    <source>
        <dbReference type="ARBA" id="ARBA00022763"/>
    </source>
</evidence>
<keyword evidence="4 7" id="KW-0233">DNA recombination</keyword>
<comment type="function">
    <text evidence="7">Component of the SMC5-SMC6 complex, that promotes sister chromatid alignment after DNA damage and facilitates double-stranded DNA breaks (DSBs) repair via homologous recombination between sister chromatids.</text>
</comment>
<organism evidence="11 12">
    <name type="scientific">Pyricularia oryzae</name>
    <name type="common">Rice blast fungus</name>
    <name type="synonym">Magnaporthe oryzae</name>
    <dbReference type="NCBI Taxonomy" id="318829"/>
    <lineage>
        <taxon>Eukaryota</taxon>
        <taxon>Fungi</taxon>
        <taxon>Dikarya</taxon>
        <taxon>Ascomycota</taxon>
        <taxon>Pezizomycotina</taxon>
        <taxon>Sordariomycetes</taxon>
        <taxon>Sordariomycetidae</taxon>
        <taxon>Magnaporthales</taxon>
        <taxon>Pyriculariaceae</taxon>
        <taxon>Pyricularia</taxon>
    </lineage>
</organism>
<evidence type="ECO:0000256" key="4">
    <source>
        <dbReference type="ARBA" id="ARBA00023172"/>
    </source>
</evidence>
<dbReference type="GO" id="GO:0005634">
    <property type="term" value="C:nucleus"/>
    <property type="evidence" value="ECO:0007669"/>
    <property type="project" value="UniProtKB-SubCell"/>
</dbReference>
<keyword evidence="6 7" id="KW-0539">Nucleus</keyword>
<feature type="domain" description="Nse4/EID protein Nse3/MAGE-binding" evidence="10">
    <location>
        <begin position="68"/>
        <end position="119"/>
    </location>
</feature>
<feature type="compositionally biased region" description="Basic and acidic residues" evidence="8">
    <location>
        <begin position="1"/>
        <end position="31"/>
    </location>
</feature>
<dbReference type="Pfam" id="PF15412">
    <property type="entry name" value="Nse4-Nse3_bdg"/>
    <property type="match status" value="1"/>
</dbReference>
<dbReference type="EMBL" id="CP034210">
    <property type="protein sequence ID" value="QBZ65606.1"/>
    <property type="molecule type" value="Genomic_DNA"/>
</dbReference>
<dbReference type="Proteomes" id="UP000294847">
    <property type="component" value="Chromosome 7"/>
</dbReference>
<comment type="subunit">
    <text evidence="7">Component of the SMC5-SMC6 complex.</text>
</comment>
<reference evidence="11 12" key="1">
    <citation type="journal article" date="2019" name="Mol. Biol. Evol.">
        <title>Blast fungal genomes show frequent chromosomal changes, gene gains and losses, and effector gene turnover.</title>
        <authorList>
            <person name="Gomez Luciano L.B."/>
            <person name="Jason Tsai I."/>
            <person name="Chuma I."/>
            <person name="Tosa Y."/>
            <person name="Chen Y.H."/>
            <person name="Li J.Y."/>
            <person name="Li M.Y."/>
            <person name="Jade Lu M.Y."/>
            <person name="Nakayashiki H."/>
            <person name="Li W.H."/>
        </authorList>
    </citation>
    <scope>NUCLEOTIDE SEQUENCE [LARGE SCALE GENOMIC DNA]</scope>
    <source>
        <strain evidence="11">MZ5-1-6</strain>
    </source>
</reference>
<evidence type="ECO:0000313" key="11">
    <source>
        <dbReference type="EMBL" id="QBZ65606.1"/>
    </source>
</evidence>
<proteinExistence type="inferred from homology"/>
<evidence type="ECO:0000256" key="5">
    <source>
        <dbReference type="ARBA" id="ARBA00023204"/>
    </source>
</evidence>
<keyword evidence="3 7" id="KW-0227">DNA damage</keyword>
<protein>
    <recommendedName>
        <fullName evidence="7">Non-structural maintenance of chromosomes element 4</fullName>
    </recommendedName>
</protein>
<evidence type="ECO:0000256" key="8">
    <source>
        <dbReference type="SAM" id="MobiDB-lite"/>
    </source>
</evidence>
<dbReference type="InterPro" id="IPR014854">
    <property type="entry name" value="Nse4_C"/>
</dbReference>
<evidence type="ECO:0000256" key="2">
    <source>
        <dbReference type="ARBA" id="ARBA00008997"/>
    </source>
</evidence>
<comment type="similarity">
    <text evidence="2 7">Belongs to the NSE4 family.</text>
</comment>
<evidence type="ECO:0000256" key="7">
    <source>
        <dbReference type="RuleBase" id="RU365071"/>
    </source>
</evidence>
<comment type="subcellular location">
    <subcellularLocation>
        <location evidence="1 7">Nucleus</location>
    </subcellularLocation>
</comment>
<dbReference type="InterPro" id="IPR027786">
    <property type="entry name" value="Nse4/EID"/>
</dbReference>
<evidence type="ECO:0000313" key="12">
    <source>
        <dbReference type="Proteomes" id="UP000294847"/>
    </source>
</evidence>
<dbReference type="GO" id="GO:0006310">
    <property type="term" value="P:DNA recombination"/>
    <property type="evidence" value="ECO:0007669"/>
    <property type="project" value="UniProtKB-UniRule"/>
</dbReference>
<dbReference type="GO" id="GO:0006281">
    <property type="term" value="P:DNA repair"/>
    <property type="evidence" value="ECO:0007669"/>
    <property type="project" value="UniProtKB-UniRule"/>
</dbReference>
<dbReference type="AlphaFoldDB" id="A0A4P7NUK2"/>